<name>R0KC45_EXST2</name>
<dbReference type="RefSeq" id="XP_008025507.1">
    <property type="nucleotide sequence ID" value="XM_008027316.1"/>
</dbReference>
<dbReference type="eggNOG" id="ENOG502T5N9">
    <property type="taxonomic scope" value="Eukaryota"/>
</dbReference>
<protein>
    <submittedName>
        <fullName evidence="2">Uncharacterized protein</fullName>
    </submittedName>
</protein>
<organism evidence="2 3">
    <name type="scientific">Exserohilum turcicum (strain 28A)</name>
    <name type="common">Northern leaf blight fungus</name>
    <name type="synonym">Setosphaeria turcica</name>
    <dbReference type="NCBI Taxonomy" id="671987"/>
    <lineage>
        <taxon>Eukaryota</taxon>
        <taxon>Fungi</taxon>
        <taxon>Dikarya</taxon>
        <taxon>Ascomycota</taxon>
        <taxon>Pezizomycotina</taxon>
        <taxon>Dothideomycetes</taxon>
        <taxon>Pleosporomycetidae</taxon>
        <taxon>Pleosporales</taxon>
        <taxon>Pleosporineae</taxon>
        <taxon>Pleosporaceae</taxon>
        <taxon>Exserohilum</taxon>
    </lineage>
</organism>
<accession>R0KC45</accession>
<proteinExistence type="predicted"/>
<dbReference type="GeneID" id="19401638"/>
<evidence type="ECO:0000313" key="2">
    <source>
        <dbReference type="EMBL" id="EOA86964.1"/>
    </source>
</evidence>
<dbReference type="EMBL" id="KB908592">
    <property type="protein sequence ID" value="EOA86964.1"/>
    <property type="molecule type" value="Genomic_DNA"/>
</dbReference>
<dbReference type="Proteomes" id="UP000016935">
    <property type="component" value="Unassembled WGS sequence"/>
</dbReference>
<sequence length="369" mass="42543">MSPPSYARATASSASKRSPKAAKATKDAEPVHSTPRFLPKTPERTPRKSTKPAEPKNATPTTQETKNKKTLKRPSLLTPHQKDSMTYKRDLYHITPKDASKPCPLATLPSELRTLIYTYVLPATHSISDSWARITKYKQHVAPALLHTSRAIRIEAAYTCYTRTRFQFSVRNLDFGAALRWLEQLPAAHRALLARNPGLQVNVLPTVKSTYTYPPKGWLLDNYLEQHWRACQPYGNIYTVASGDAHKLHFLLFCRLAEWWRWRARPPNRDIKVEYAFQQSPYANPWGIPDSFEEEAVRILLSEHGLVVGMPCVDRAWERNRSVARLIKSEARAFFEALDHWYYARKGRDERDEAWDGWMKEANKALDKW</sequence>
<keyword evidence="3" id="KW-1185">Reference proteome</keyword>
<reference evidence="2 3" key="1">
    <citation type="journal article" date="2012" name="PLoS Pathog.">
        <title>Diverse lifestyles and strategies of plant pathogenesis encoded in the genomes of eighteen Dothideomycetes fungi.</title>
        <authorList>
            <person name="Ohm R.A."/>
            <person name="Feau N."/>
            <person name="Henrissat B."/>
            <person name="Schoch C.L."/>
            <person name="Horwitz B.A."/>
            <person name="Barry K.W."/>
            <person name="Condon B.J."/>
            <person name="Copeland A.C."/>
            <person name="Dhillon B."/>
            <person name="Glaser F."/>
            <person name="Hesse C.N."/>
            <person name="Kosti I."/>
            <person name="LaButti K."/>
            <person name="Lindquist E.A."/>
            <person name="Lucas S."/>
            <person name="Salamov A.A."/>
            <person name="Bradshaw R.E."/>
            <person name="Ciuffetti L."/>
            <person name="Hamelin R.C."/>
            <person name="Kema G.H.J."/>
            <person name="Lawrence C."/>
            <person name="Scott J.A."/>
            <person name="Spatafora J.W."/>
            <person name="Turgeon B.G."/>
            <person name="de Wit P.J.G.M."/>
            <person name="Zhong S."/>
            <person name="Goodwin S.B."/>
            <person name="Grigoriev I.V."/>
        </authorList>
    </citation>
    <scope>NUCLEOTIDE SEQUENCE [LARGE SCALE GENOMIC DNA]</scope>
    <source>
        <strain evidence="3">28A</strain>
    </source>
</reference>
<feature type="region of interest" description="Disordered" evidence="1">
    <location>
        <begin position="1"/>
        <end position="82"/>
    </location>
</feature>
<reference evidence="2 3" key="2">
    <citation type="journal article" date="2013" name="PLoS Genet.">
        <title>Comparative genome structure, secondary metabolite, and effector coding capacity across Cochliobolus pathogens.</title>
        <authorList>
            <person name="Condon B.J."/>
            <person name="Leng Y."/>
            <person name="Wu D."/>
            <person name="Bushley K.E."/>
            <person name="Ohm R.A."/>
            <person name="Otillar R."/>
            <person name="Martin J."/>
            <person name="Schackwitz W."/>
            <person name="Grimwood J."/>
            <person name="MohdZainudin N."/>
            <person name="Xue C."/>
            <person name="Wang R."/>
            <person name="Manning V.A."/>
            <person name="Dhillon B."/>
            <person name="Tu Z.J."/>
            <person name="Steffenson B.J."/>
            <person name="Salamov A."/>
            <person name="Sun H."/>
            <person name="Lowry S."/>
            <person name="LaButti K."/>
            <person name="Han J."/>
            <person name="Copeland A."/>
            <person name="Lindquist E."/>
            <person name="Barry K."/>
            <person name="Schmutz J."/>
            <person name="Baker S.E."/>
            <person name="Ciuffetti L.M."/>
            <person name="Grigoriev I.V."/>
            <person name="Zhong S."/>
            <person name="Turgeon B.G."/>
        </authorList>
    </citation>
    <scope>NUCLEOTIDE SEQUENCE [LARGE SCALE GENOMIC DNA]</scope>
    <source>
        <strain evidence="3">28A</strain>
    </source>
</reference>
<gene>
    <name evidence="2" type="ORF">SETTUDRAFT_178874</name>
</gene>
<dbReference type="PANTHER" id="PTHR42085">
    <property type="entry name" value="F-BOX DOMAIN-CONTAINING PROTEIN"/>
    <property type="match status" value="1"/>
</dbReference>
<evidence type="ECO:0000256" key="1">
    <source>
        <dbReference type="SAM" id="MobiDB-lite"/>
    </source>
</evidence>
<dbReference type="HOGENOM" id="CLU_811338_0_0_1"/>
<dbReference type="AlphaFoldDB" id="R0KC45"/>
<dbReference type="PANTHER" id="PTHR42085:SF1">
    <property type="entry name" value="F-BOX DOMAIN-CONTAINING PROTEIN"/>
    <property type="match status" value="1"/>
</dbReference>
<feature type="compositionally biased region" description="Low complexity" evidence="1">
    <location>
        <begin position="1"/>
        <end position="16"/>
    </location>
</feature>
<dbReference type="OrthoDB" id="3942472at2759"/>
<evidence type="ECO:0000313" key="3">
    <source>
        <dbReference type="Proteomes" id="UP000016935"/>
    </source>
</evidence>
<dbReference type="InterPro" id="IPR038883">
    <property type="entry name" value="AN11006-like"/>
</dbReference>
<feature type="compositionally biased region" description="Basic and acidic residues" evidence="1">
    <location>
        <begin position="41"/>
        <end position="54"/>
    </location>
</feature>